<dbReference type="PANTHER" id="PTHR36174:SF1">
    <property type="entry name" value="LIPID II:GLYCINE GLYCYLTRANSFERASE"/>
    <property type="match status" value="1"/>
</dbReference>
<evidence type="ECO:0000259" key="1">
    <source>
        <dbReference type="Pfam" id="PF13480"/>
    </source>
</evidence>
<dbReference type="InterPro" id="IPR050644">
    <property type="entry name" value="PG_Glycine_Bridge_Synth"/>
</dbReference>
<comment type="caution">
    <text evidence="2">The sequence shown here is derived from an EMBL/GenBank/DDBJ whole genome shotgun (WGS) entry which is preliminary data.</text>
</comment>
<organism evidence="2 3">
    <name type="scientific">Plebeiibacterium marinum</name>
    <dbReference type="NCBI Taxonomy" id="2992111"/>
    <lineage>
        <taxon>Bacteria</taxon>
        <taxon>Pseudomonadati</taxon>
        <taxon>Bacteroidota</taxon>
        <taxon>Bacteroidia</taxon>
        <taxon>Marinilabiliales</taxon>
        <taxon>Marinilabiliaceae</taxon>
        <taxon>Plebeiibacterium</taxon>
    </lineage>
</organism>
<proteinExistence type="predicted"/>
<dbReference type="Proteomes" id="UP001207408">
    <property type="component" value="Unassembled WGS sequence"/>
</dbReference>
<protein>
    <submittedName>
        <fullName evidence="2">GNAT family N-acetyltransferase</fullName>
        <ecNumber evidence="2">2.3.1.-</ecNumber>
    </submittedName>
</protein>
<dbReference type="GO" id="GO:0016746">
    <property type="term" value="F:acyltransferase activity"/>
    <property type="evidence" value="ECO:0007669"/>
    <property type="project" value="UniProtKB-KW"/>
</dbReference>
<keyword evidence="3" id="KW-1185">Reference proteome</keyword>
<keyword evidence="2" id="KW-0808">Transferase</keyword>
<dbReference type="InterPro" id="IPR038740">
    <property type="entry name" value="BioF2-like_GNAT_dom"/>
</dbReference>
<dbReference type="InterPro" id="IPR016181">
    <property type="entry name" value="Acyl_CoA_acyltransferase"/>
</dbReference>
<dbReference type="RefSeq" id="WP_301197357.1">
    <property type="nucleotide sequence ID" value="NZ_JAPDPI010000001.1"/>
</dbReference>
<gene>
    <name evidence="2" type="ORF">OM074_00785</name>
</gene>
<feature type="domain" description="BioF2-like acetyltransferase" evidence="1">
    <location>
        <begin position="138"/>
        <end position="247"/>
    </location>
</feature>
<reference evidence="2" key="1">
    <citation type="submission" date="2022-10" db="EMBL/GenBank/DDBJ databases">
        <authorList>
            <person name="Yu W.X."/>
        </authorList>
    </citation>
    <scope>NUCLEOTIDE SEQUENCE</scope>
    <source>
        <strain evidence="2">D04</strain>
    </source>
</reference>
<name>A0AAE3MAQ6_9BACT</name>
<dbReference type="SUPFAM" id="SSF55729">
    <property type="entry name" value="Acyl-CoA N-acyltransferases (Nat)"/>
    <property type="match status" value="1"/>
</dbReference>
<dbReference type="Pfam" id="PF13480">
    <property type="entry name" value="Acetyltransf_6"/>
    <property type="match status" value="1"/>
</dbReference>
<keyword evidence="2" id="KW-0012">Acyltransferase</keyword>
<dbReference type="Gene3D" id="3.40.630.30">
    <property type="match status" value="1"/>
</dbReference>
<dbReference type="EMBL" id="JAPDPI010000001">
    <property type="protein sequence ID" value="MCW3804134.1"/>
    <property type="molecule type" value="Genomic_DNA"/>
</dbReference>
<accession>A0AAE3MAQ6</accession>
<dbReference type="PANTHER" id="PTHR36174">
    <property type="entry name" value="LIPID II:GLYCINE GLYCYLTRANSFERASE"/>
    <property type="match status" value="1"/>
</dbReference>
<dbReference type="EC" id="2.3.1.-" evidence="2"/>
<evidence type="ECO:0000313" key="3">
    <source>
        <dbReference type="Proteomes" id="UP001207408"/>
    </source>
</evidence>
<sequence length="317" mass="37047">MKISKYTNSIFEQPWWLDAVAQGNWREILIEENEEVIARWPIVEYNKMICMPILTQTLGFWMCNSIVSTDRHLKNQRIIVDKLLKMVPERSEVSICLDTNNKDFMPFYWNYYKITPKVSYRLKDISDVDIVFKGFSGNVKNSIKRARKKLELVHSEDLDLLLYLLDKTFAKQNMGNPWSKKLIKDIYSAARENNACKMIFAKDNEGNIHSGNLFIYDENVFYNLISGTDPKYKNSGAAALLLWEGINIASNISKCFDFEGSMIKGINSFYSQFGGAQEVYFHVYKDRISNTKHKINLLKNRLKTVIKKWIGYNNKYK</sequence>
<dbReference type="AlphaFoldDB" id="A0AAE3MAQ6"/>
<evidence type="ECO:0000313" key="2">
    <source>
        <dbReference type="EMBL" id="MCW3804134.1"/>
    </source>
</evidence>